<gene>
    <name evidence="1" type="ORF">GCM10009410_09110</name>
</gene>
<accession>A0ABQ2QFG2</accession>
<organism evidence="1 2">
    <name type="scientific">Shewanella ulleungensis</name>
    <dbReference type="NCBI Taxonomy" id="2282699"/>
    <lineage>
        <taxon>Bacteria</taxon>
        <taxon>Pseudomonadati</taxon>
        <taxon>Pseudomonadota</taxon>
        <taxon>Gammaproteobacteria</taxon>
        <taxon>Alteromonadales</taxon>
        <taxon>Shewanellaceae</taxon>
        <taxon>Shewanella</taxon>
    </lineage>
</organism>
<proteinExistence type="predicted"/>
<protein>
    <submittedName>
        <fullName evidence="1">Uncharacterized protein</fullName>
    </submittedName>
</protein>
<evidence type="ECO:0000313" key="1">
    <source>
        <dbReference type="EMBL" id="GGP78970.1"/>
    </source>
</evidence>
<dbReference type="Proteomes" id="UP000654004">
    <property type="component" value="Unassembled WGS sequence"/>
</dbReference>
<reference evidence="2" key="1">
    <citation type="journal article" date="2019" name="Int. J. Syst. Evol. Microbiol.">
        <title>The Global Catalogue of Microorganisms (GCM) 10K type strain sequencing project: providing services to taxonomists for standard genome sequencing and annotation.</title>
        <authorList>
            <consortium name="The Broad Institute Genomics Platform"/>
            <consortium name="The Broad Institute Genome Sequencing Center for Infectious Disease"/>
            <person name="Wu L."/>
            <person name="Ma J."/>
        </authorList>
    </citation>
    <scope>NUCLEOTIDE SEQUENCE [LARGE SCALE GENOMIC DNA]</scope>
    <source>
        <strain evidence="2">JCM 32305</strain>
    </source>
</reference>
<name>A0ABQ2QFG2_9GAMM</name>
<dbReference type="EMBL" id="BMQW01000002">
    <property type="protein sequence ID" value="GGP78970.1"/>
    <property type="molecule type" value="Genomic_DNA"/>
</dbReference>
<keyword evidence="2" id="KW-1185">Reference proteome</keyword>
<sequence>MAFGDQIYRQTNITTSKCHECETSFIKMPIACHPPPSRKRKKRTKLADKVCSLQLKAQ</sequence>
<comment type="caution">
    <text evidence="1">The sequence shown here is derived from an EMBL/GenBank/DDBJ whole genome shotgun (WGS) entry which is preliminary data.</text>
</comment>
<evidence type="ECO:0000313" key="2">
    <source>
        <dbReference type="Proteomes" id="UP000654004"/>
    </source>
</evidence>